<dbReference type="EMBL" id="JROC01000034">
    <property type="protein sequence ID" value="KGL66618.1"/>
    <property type="molecule type" value="Genomic_DNA"/>
</dbReference>
<evidence type="ECO:0000256" key="4">
    <source>
        <dbReference type="ARBA" id="ARBA00022989"/>
    </source>
</evidence>
<dbReference type="PANTHER" id="PTHR43243">
    <property type="entry name" value="INNER MEMBRANE TRANSPORTER YGJI-RELATED"/>
    <property type="match status" value="1"/>
</dbReference>
<name>A0A099YCK6_LIMMU</name>
<evidence type="ECO:0000256" key="1">
    <source>
        <dbReference type="ARBA" id="ARBA00004141"/>
    </source>
</evidence>
<sequence length="482" mass="51450">MIKNKFLKRLLAKEDPTVYQLKDASLEPSLTTLDLIGLGTGMVVGTAIFTLPGIVAAEHTGPAVPLAFIVAAIGAGLSALAYAETASVLPFAGSAFSWMNVLFGEFFGWIAGWALLAEYFISVAFVASGWSAYMQGFLGSFGVKLPVALTGGFNPAKGSYVDILAAIAILIVGCLIARGIHQVSRVENTIVAVKLIVIIMFVVIGATAIHPQNYVPFIPAHRPGTTFGGWQGILAGSSQIFIAYVGFDAIAANTAETKDPQHTMPKGLIGTLLLGTGFFIAVSLVLVGMFKYSRYANNAEPAAWALRHSGHYLTANLLSVVALIGIFSALIAILLASSRLIYAFGRDGLLPSRLSHIDDKHVPDHALWLITVLAMILGSVFPFTFLATLVSAGTLIAFIFVSLGIYALRKREGVDLPEAKFKMPGYPVLPAISVVYSIVIFAGLNIDAKLLMIGWFVIGLIIYFAYGIKHSSLNQQLKKVVK</sequence>
<keyword evidence="3 6" id="KW-0812">Transmembrane</keyword>
<evidence type="ECO:0000256" key="6">
    <source>
        <dbReference type="SAM" id="Phobius"/>
    </source>
</evidence>
<keyword evidence="4 6" id="KW-1133">Transmembrane helix</keyword>
<dbReference type="Gene3D" id="1.20.1740.10">
    <property type="entry name" value="Amino acid/polyamine transporter I"/>
    <property type="match status" value="1"/>
</dbReference>
<feature type="transmembrane region" description="Helical" evidence="6">
    <location>
        <begin position="192"/>
        <end position="209"/>
    </location>
</feature>
<feature type="transmembrane region" description="Helical" evidence="6">
    <location>
        <begin position="63"/>
        <end position="83"/>
    </location>
</feature>
<evidence type="ECO:0000313" key="7">
    <source>
        <dbReference type="EMBL" id="KGL66618.1"/>
    </source>
</evidence>
<dbReference type="Proteomes" id="UP000030001">
    <property type="component" value="Unassembled WGS sequence"/>
</dbReference>
<dbReference type="GO" id="GO:0016020">
    <property type="term" value="C:membrane"/>
    <property type="evidence" value="ECO:0007669"/>
    <property type="project" value="UniProtKB-SubCell"/>
</dbReference>
<feature type="transmembrane region" description="Helical" evidence="6">
    <location>
        <begin position="123"/>
        <end position="143"/>
    </location>
</feature>
<feature type="transmembrane region" description="Helical" evidence="6">
    <location>
        <begin position="95"/>
        <end position="116"/>
    </location>
</feature>
<evidence type="ECO:0000313" key="8">
    <source>
        <dbReference type="Proteomes" id="UP000030001"/>
    </source>
</evidence>
<evidence type="ECO:0000256" key="5">
    <source>
        <dbReference type="ARBA" id="ARBA00023136"/>
    </source>
</evidence>
<dbReference type="PANTHER" id="PTHR43243:SF4">
    <property type="entry name" value="CATIONIC AMINO ACID TRANSPORTER 4"/>
    <property type="match status" value="1"/>
</dbReference>
<dbReference type="PIRSF" id="PIRSF006060">
    <property type="entry name" value="AA_transporter"/>
    <property type="match status" value="1"/>
</dbReference>
<feature type="transmembrane region" description="Helical" evidence="6">
    <location>
        <begin position="428"/>
        <end position="444"/>
    </location>
</feature>
<feature type="transmembrane region" description="Helical" evidence="6">
    <location>
        <begin position="389"/>
        <end position="408"/>
    </location>
</feature>
<feature type="transmembrane region" description="Helical" evidence="6">
    <location>
        <begin position="450"/>
        <end position="468"/>
    </location>
</feature>
<feature type="transmembrane region" description="Helical" evidence="6">
    <location>
        <begin position="312"/>
        <end position="345"/>
    </location>
</feature>
<feature type="transmembrane region" description="Helical" evidence="6">
    <location>
        <begin position="163"/>
        <end position="180"/>
    </location>
</feature>
<accession>A0A099YCK6</accession>
<dbReference type="GO" id="GO:0015171">
    <property type="term" value="F:amino acid transmembrane transporter activity"/>
    <property type="evidence" value="ECO:0007669"/>
    <property type="project" value="TreeGrafter"/>
</dbReference>
<keyword evidence="5 6" id="KW-0472">Membrane</keyword>
<feature type="transmembrane region" description="Helical" evidence="6">
    <location>
        <begin position="268"/>
        <end position="292"/>
    </location>
</feature>
<feature type="transmembrane region" description="Helical" evidence="6">
    <location>
        <begin position="35"/>
        <end position="56"/>
    </location>
</feature>
<feature type="transmembrane region" description="Helical" evidence="6">
    <location>
        <begin position="366"/>
        <end position="383"/>
    </location>
</feature>
<gene>
    <name evidence="7" type="ORF">LX03_07070</name>
</gene>
<comment type="subcellular location">
    <subcellularLocation>
        <location evidence="1">Membrane</location>
        <topology evidence="1">Multi-pass membrane protein</topology>
    </subcellularLocation>
</comment>
<reference evidence="7 8" key="1">
    <citation type="submission" date="2014-09" db="EMBL/GenBank/DDBJ databases">
        <title>Lactobacillus mucosae CRL573 Genome Sequencing.</title>
        <authorList>
            <person name="Bleckwedel J."/>
            <person name="Teran L.C."/>
            <person name="Bonacina J."/>
            <person name="Saavedra L."/>
            <person name="Mozzi F.B."/>
            <person name="Raya R.R."/>
        </authorList>
    </citation>
    <scope>NUCLEOTIDE SEQUENCE [LARGE SCALE GENOMIC DNA]</scope>
    <source>
        <strain evidence="7 8">CRL573</strain>
    </source>
</reference>
<keyword evidence="2" id="KW-0813">Transport</keyword>
<organism evidence="7 8">
    <name type="scientific">Limosilactobacillus mucosae</name>
    <name type="common">Lactobacillus mucosae</name>
    <dbReference type="NCBI Taxonomy" id="97478"/>
    <lineage>
        <taxon>Bacteria</taxon>
        <taxon>Bacillati</taxon>
        <taxon>Bacillota</taxon>
        <taxon>Bacilli</taxon>
        <taxon>Lactobacillales</taxon>
        <taxon>Lactobacillaceae</taxon>
        <taxon>Limosilactobacillus</taxon>
    </lineage>
</organism>
<evidence type="ECO:0000256" key="3">
    <source>
        <dbReference type="ARBA" id="ARBA00022692"/>
    </source>
</evidence>
<comment type="caution">
    <text evidence="7">The sequence shown here is derived from an EMBL/GenBank/DDBJ whole genome shotgun (WGS) entry which is preliminary data.</text>
</comment>
<dbReference type="Pfam" id="PF13520">
    <property type="entry name" value="AA_permease_2"/>
    <property type="match status" value="1"/>
</dbReference>
<dbReference type="AlphaFoldDB" id="A0A099YCK6"/>
<proteinExistence type="predicted"/>
<protein>
    <submittedName>
        <fullName evidence="7">Amino acid permease</fullName>
    </submittedName>
</protein>
<dbReference type="InterPro" id="IPR002293">
    <property type="entry name" value="AA/rel_permease1"/>
</dbReference>
<evidence type="ECO:0000256" key="2">
    <source>
        <dbReference type="ARBA" id="ARBA00022448"/>
    </source>
</evidence>